<gene>
    <name evidence="3" type="ORF">LTR69_003364</name>
</gene>
<accession>A0ABR0JIK0</accession>
<dbReference type="SUPFAM" id="SSF53448">
    <property type="entry name" value="Nucleotide-diphospho-sugar transferases"/>
    <property type="match status" value="1"/>
</dbReference>
<evidence type="ECO:0008006" key="5">
    <source>
        <dbReference type="Google" id="ProtNLM"/>
    </source>
</evidence>
<feature type="chain" id="PRO_5046654749" description="Nucleotide-diphospho-sugar transferase" evidence="2">
    <location>
        <begin position="33"/>
        <end position="367"/>
    </location>
</feature>
<keyword evidence="4" id="KW-1185">Reference proteome</keyword>
<protein>
    <recommendedName>
        <fullName evidence="5">Nucleotide-diphospho-sugar transferase</fullName>
    </recommendedName>
</protein>
<name>A0ABR0JIK0_9EURO</name>
<comment type="caution">
    <text evidence="3">The sequence shown here is derived from an EMBL/GenBank/DDBJ whole genome shotgun (WGS) entry which is preliminary data.</text>
</comment>
<feature type="compositionally biased region" description="Low complexity" evidence="1">
    <location>
        <begin position="66"/>
        <end position="76"/>
    </location>
</feature>
<dbReference type="InterPro" id="IPR050587">
    <property type="entry name" value="GNT1/Glycosyltrans_8"/>
</dbReference>
<sequence length="367" mass="42010">MQRHSKIALSTLVLTVCLLFLAVLEVRPPSESFRPSRNLSTLSSVIKNAGSDHGQGHGHPHGRPKTSSGTTSTTSTSPKNYAYATFFSGPLNDTRKDDKYFTAARVLTYQLLHHPDTKTTNNYPLLVLTPHHVDTRKTDVLEREGATVIRTDVLNADNDWVHPARESWSEQFTKLRLFTMTEYERILFIDLDMLLTRSMDPIFDEDVVRNIAQTRSRDTKDDEAPLPEDYVFVGVADAGGPHDEKPDQGDYVNGGFWLMRPDNVLYDHYLSVMNTPGRFDDSVMEQGLLNYAHRSDGPMPHRMFPVGKWNINWPSYGDVQRGAASVHDKFWDPDNADWIDRKLVEMWWRMQGEMEGFWLKAQQDGMY</sequence>
<proteinExistence type="predicted"/>
<organism evidence="3 4">
    <name type="scientific">Exophiala sideris</name>
    <dbReference type="NCBI Taxonomy" id="1016849"/>
    <lineage>
        <taxon>Eukaryota</taxon>
        <taxon>Fungi</taxon>
        <taxon>Dikarya</taxon>
        <taxon>Ascomycota</taxon>
        <taxon>Pezizomycotina</taxon>
        <taxon>Eurotiomycetes</taxon>
        <taxon>Chaetothyriomycetidae</taxon>
        <taxon>Chaetothyriales</taxon>
        <taxon>Herpotrichiellaceae</taxon>
        <taxon>Exophiala</taxon>
    </lineage>
</organism>
<dbReference type="EMBL" id="JAVRRF010000005">
    <property type="protein sequence ID" value="KAK5065814.1"/>
    <property type="molecule type" value="Genomic_DNA"/>
</dbReference>
<dbReference type="Proteomes" id="UP001345691">
    <property type="component" value="Unassembled WGS sequence"/>
</dbReference>
<keyword evidence="2" id="KW-0732">Signal</keyword>
<evidence type="ECO:0000313" key="3">
    <source>
        <dbReference type="EMBL" id="KAK5065814.1"/>
    </source>
</evidence>
<dbReference type="Gene3D" id="3.90.550.10">
    <property type="entry name" value="Spore Coat Polysaccharide Biosynthesis Protein SpsA, Chain A"/>
    <property type="match status" value="1"/>
</dbReference>
<evidence type="ECO:0000256" key="2">
    <source>
        <dbReference type="SAM" id="SignalP"/>
    </source>
</evidence>
<evidence type="ECO:0000256" key="1">
    <source>
        <dbReference type="SAM" id="MobiDB-lite"/>
    </source>
</evidence>
<feature type="region of interest" description="Disordered" evidence="1">
    <location>
        <begin position="47"/>
        <end position="76"/>
    </location>
</feature>
<dbReference type="PANTHER" id="PTHR11183">
    <property type="entry name" value="GLYCOGENIN SUBFAMILY MEMBER"/>
    <property type="match status" value="1"/>
</dbReference>
<reference evidence="3 4" key="1">
    <citation type="submission" date="2023-08" db="EMBL/GenBank/DDBJ databases">
        <title>Black Yeasts Isolated from many extreme environments.</title>
        <authorList>
            <person name="Coleine C."/>
            <person name="Stajich J.E."/>
            <person name="Selbmann L."/>
        </authorList>
    </citation>
    <scope>NUCLEOTIDE SEQUENCE [LARGE SCALE GENOMIC DNA]</scope>
    <source>
        <strain evidence="3 4">CCFEE 6328</strain>
    </source>
</reference>
<feature type="signal peptide" evidence="2">
    <location>
        <begin position="1"/>
        <end position="32"/>
    </location>
</feature>
<dbReference type="InterPro" id="IPR029044">
    <property type="entry name" value="Nucleotide-diphossugar_trans"/>
</dbReference>
<evidence type="ECO:0000313" key="4">
    <source>
        <dbReference type="Proteomes" id="UP001345691"/>
    </source>
</evidence>